<gene>
    <name evidence="3" type="primary">nedA_1</name>
    <name evidence="3" type="ORF">L21SP3_00392</name>
</gene>
<sequence>MKHFQTAAVLITAICLSAQTIDLSGQWRFSLDAKDVGISEKWFSKHLSDKVQLPGSLQEQGFGEIPSVDTKWTVDGSYTRRVNKIEQFEPYVVKNGLYRQSMWWTPDRVYVGAAWYQKNVEIPNEWEDTTILLNLERVHWETQLWVDNKRVGMQNSISAPHQYNLSDYLTPGKHRITVRVDNRIKEINVGAGGHNISDHTQSNWNGIIGDLYLESKPLVHIAKVSVDTIDTENPTAKVVFNLNNASEKAVEVSVNYQAKTNFGKGHQAPSKTFTARIPAGKNVDVEKIYKIGKNAVLWDEFTPAVYTLSCQLQTNTTDVMNADVYNTTFGLRRIYADGNQLKINGRNLFLRGTLDCCIFPNTGYPPMDKESWVEIYKMAKSCGLNHVRYHSWCPPEAAFEAADDVGILLQSEMTMWVGLGNNQTTDDWLFEEGALLLLAYGNHPSCAFMAIGNELREEKGSNMADKLLRHYKKGTHGTMLTDNVRHIFGREAEFAITGQGKFYDKKLRSVRASDTDFDYSKIINSSDIPIITHEDGQWATLPNFDVRKKYKGSLHPYYLDIYEDFMRDRGTLNRYDDYYMASGKFQTLLYKSTWEAALRTPGYGGVQMLDLRDFPGQGYAPVGSFDEFWESKGYVTTDEYNKFCNVTTPLARFESFVWQNDRDLEAQVMISHYGRKDLEGKNVKWNLTDKKGKIIGKGSFGPIDLPTGFVTTVGNIKQPLSSITEAAQVNLSVKLEGLDNENSWDMWVYPNEKPAEMKSDEIILSQLWDDKTIQELNKGKTVLLVPRPESVAGNTKGSFTPIFWTRIMFSSSSVHTVGIYCDNQHPALTDFPTQSYTNWQWYDLLENSKPMVINSLPKNYKAIVEPIDDWTNPRRLGLMMEAKVGRGKLMVCSIDILNDLKNRPAARQLRKSLINYMKSKSFKPSKTIDIESLSELFFNPLRVQMIKGTTASDSAAGYEVLKAIDGSEKTFWHSPWKNNKKMPQEIIIDLGEKEVIKGITYLPRQDAAHVRVKDYEIYVSMNGQTWNDALHSSSFDGSEKRETIHFSNPPKGRFLKFKMLSTNSGDESVAVAEIEPIIED</sequence>
<dbReference type="PANTHER" id="PTHR42732:SF1">
    <property type="entry name" value="BETA-MANNOSIDASE"/>
    <property type="match status" value="1"/>
</dbReference>
<keyword evidence="3" id="KW-0326">Glycosidase</keyword>
<dbReference type="Gene3D" id="3.20.20.80">
    <property type="entry name" value="Glycosidases"/>
    <property type="match status" value="1"/>
</dbReference>
<dbReference type="Gene3D" id="2.60.120.260">
    <property type="entry name" value="Galactose-binding domain-like"/>
    <property type="match status" value="2"/>
</dbReference>
<keyword evidence="4" id="KW-1185">Reference proteome</keyword>
<dbReference type="PROSITE" id="PS50022">
    <property type="entry name" value="FA58C_3"/>
    <property type="match status" value="1"/>
</dbReference>
<keyword evidence="3" id="KW-0378">Hydrolase</keyword>
<dbReference type="RefSeq" id="WP_077539075.1">
    <property type="nucleotide sequence ID" value="NZ_CP019633.1"/>
</dbReference>
<dbReference type="InterPro" id="IPR051913">
    <property type="entry name" value="GH2_Domain-Containing"/>
</dbReference>
<dbReference type="Pfam" id="PF00754">
    <property type="entry name" value="F5_F8_type_C"/>
    <property type="match status" value="1"/>
</dbReference>
<dbReference type="Pfam" id="PF00703">
    <property type="entry name" value="Glyco_hydro_2"/>
    <property type="match status" value="1"/>
</dbReference>
<dbReference type="InterPro" id="IPR006104">
    <property type="entry name" value="Glyco_hydro_2_N"/>
</dbReference>
<evidence type="ECO:0000313" key="4">
    <source>
        <dbReference type="Proteomes" id="UP000188273"/>
    </source>
</evidence>
<protein>
    <submittedName>
        <fullName evidence="3">Sialidase</fullName>
        <ecNumber evidence="3">3.2.1.18</ecNumber>
    </submittedName>
</protein>
<accession>A0A1Q2HMV5</accession>
<dbReference type="InterPro" id="IPR000421">
    <property type="entry name" value="FA58C"/>
</dbReference>
<dbReference type="InterPro" id="IPR017853">
    <property type="entry name" value="GH"/>
</dbReference>
<evidence type="ECO:0000313" key="3">
    <source>
        <dbReference type="EMBL" id="AQQ08605.1"/>
    </source>
</evidence>
<dbReference type="PANTHER" id="PTHR42732">
    <property type="entry name" value="BETA-GALACTOSIDASE"/>
    <property type="match status" value="1"/>
</dbReference>
<dbReference type="GO" id="GO:0005975">
    <property type="term" value="P:carbohydrate metabolic process"/>
    <property type="evidence" value="ECO:0007669"/>
    <property type="project" value="InterPro"/>
</dbReference>
<dbReference type="SUPFAM" id="SSF49785">
    <property type="entry name" value="Galactose-binding domain-like"/>
    <property type="match status" value="2"/>
</dbReference>
<dbReference type="STRING" id="1940790.L21SP3_00392"/>
<organism evidence="3 4">
    <name type="scientific">Sedimentisphaera cyanobacteriorum</name>
    <dbReference type="NCBI Taxonomy" id="1940790"/>
    <lineage>
        <taxon>Bacteria</taxon>
        <taxon>Pseudomonadati</taxon>
        <taxon>Planctomycetota</taxon>
        <taxon>Phycisphaerae</taxon>
        <taxon>Sedimentisphaerales</taxon>
        <taxon>Sedimentisphaeraceae</taxon>
        <taxon>Sedimentisphaera</taxon>
    </lineage>
</organism>
<dbReference type="EC" id="3.2.1.18" evidence="3"/>
<dbReference type="Pfam" id="PF02837">
    <property type="entry name" value="Glyco_hydro_2_N"/>
    <property type="match status" value="1"/>
</dbReference>
<comment type="similarity">
    <text evidence="1">Belongs to the glycosyl hydrolase 2 family.</text>
</comment>
<dbReference type="InterPro" id="IPR006102">
    <property type="entry name" value="Ig-like_GH2"/>
</dbReference>
<proteinExistence type="inferred from homology"/>
<evidence type="ECO:0000259" key="2">
    <source>
        <dbReference type="PROSITE" id="PS50022"/>
    </source>
</evidence>
<dbReference type="SUPFAM" id="SSF51445">
    <property type="entry name" value="(Trans)glycosidases"/>
    <property type="match status" value="1"/>
</dbReference>
<dbReference type="KEGG" id="pbu:L21SP3_00392"/>
<dbReference type="InterPro" id="IPR008979">
    <property type="entry name" value="Galactose-bd-like_sf"/>
</dbReference>
<dbReference type="GO" id="GO:0004308">
    <property type="term" value="F:exo-alpha-sialidase activity"/>
    <property type="evidence" value="ECO:0007669"/>
    <property type="project" value="UniProtKB-EC"/>
</dbReference>
<dbReference type="EMBL" id="CP019633">
    <property type="protein sequence ID" value="AQQ08605.1"/>
    <property type="molecule type" value="Genomic_DNA"/>
</dbReference>
<dbReference type="AlphaFoldDB" id="A0A1Q2HMV5"/>
<reference evidence="4" key="1">
    <citation type="submission" date="2017-02" db="EMBL/GenBank/DDBJ databases">
        <title>Comparative genomics and description of representatives of a novel lineage of planctomycetes thriving in anoxic sediments.</title>
        <authorList>
            <person name="Spring S."/>
            <person name="Bunk B."/>
            <person name="Sproer C."/>
            <person name="Klenk H.-P."/>
        </authorList>
    </citation>
    <scope>NUCLEOTIDE SEQUENCE [LARGE SCALE GENOMIC DNA]</scope>
    <source>
        <strain evidence="4">L21-RPul-D3</strain>
    </source>
</reference>
<evidence type="ECO:0000256" key="1">
    <source>
        <dbReference type="ARBA" id="ARBA00007401"/>
    </source>
</evidence>
<dbReference type="OrthoDB" id="9814867at2"/>
<dbReference type="Proteomes" id="UP000188273">
    <property type="component" value="Chromosome"/>
</dbReference>
<name>A0A1Q2HMV5_9BACT</name>
<dbReference type="InterPro" id="IPR013783">
    <property type="entry name" value="Ig-like_fold"/>
</dbReference>
<dbReference type="Gene3D" id="2.60.40.10">
    <property type="entry name" value="Immunoglobulins"/>
    <property type="match status" value="1"/>
</dbReference>
<feature type="domain" description="F5/8 type C" evidence="2">
    <location>
        <begin position="925"/>
        <end position="1079"/>
    </location>
</feature>